<comment type="caution">
    <text evidence="2">The sequence shown here is derived from an EMBL/GenBank/DDBJ whole genome shotgun (WGS) entry which is preliminary data.</text>
</comment>
<organism evidence="2 3">
    <name type="scientific">Streptomyces boncukensis</name>
    <dbReference type="NCBI Taxonomy" id="2711219"/>
    <lineage>
        <taxon>Bacteria</taxon>
        <taxon>Bacillati</taxon>
        <taxon>Actinomycetota</taxon>
        <taxon>Actinomycetes</taxon>
        <taxon>Kitasatosporales</taxon>
        <taxon>Streptomycetaceae</taxon>
        <taxon>Streptomyces</taxon>
    </lineage>
</organism>
<protein>
    <recommendedName>
        <fullName evidence="1">DUF6879 domain-containing protein</fullName>
    </recommendedName>
</protein>
<dbReference type="Pfam" id="PF21806">
    <property type="entry name" value="DUF6879"/>
    <property type="match status" value="1"/>
</dbReference>
<keyword evidence="3" id="KW-1185">Reference proteome</keyword>
<dbReference type="EMBL" id="JAAKZZ010000093">
    <property type="protein sequence ID" value="NGO69056.1"/>
    <property type="molecule type" value="Genomic_DNA"/>
</dbReference>
<name>A0A6G4WUV2_9ACTN</name>
<accession>A0A6G4WUV2</accession>
<evidence type="ECO:0000259" key="1">
    <source>
        <dbReference type="Pfam" id="PF21806"/>
    </source>
</evidence>
<evidence type="ECO:0000313" key="2">
    <source>
        <dbReference type="EMBL" id="NGO69056.1"/>
    </source>
</evidence>
<sequence length="175" mass="19598">MTPSDAPPFADLIADCHRSAVFLQMRDHYAIREEAEMFGTWLRTGRADTNPASDFWAPWVETISGAVARGVVVRRARVVSEPVSDCIRHMHANAAVNIHAGEKVRWLPRPQASDLALPGNDYWLFDDRVIRWNHFSGDGAWVAVEDSSEPSAAALCRSAFDAVWERATPHDRFTP</sequence>
<evidence type="ECO:0000313" key="3">
    <source>
        <dbReference type="Proteomes" id="UP000477722"/>
    </source>
</evidence>
<feature type="domain" description="DUF6879" evidence="1">
    <location>
        <begin position="9"/>
        <end position="174"/>
    </location>
</feature>
<dbReference type="Proteomes" id="UP000477722">
    <property type="component" value="Unassembled WGS sequence"/>
</dbReference>
<dbReference type="RefSeq" id="WP_165298751.1">
    <property type="nucleotide sequence ID" value="NZ_JAAKZZ010000093.1"/>
</dbReference>
<proteinExistence type="predicted"/>
<dbReference type="InterPro" id="IPR049244">
    <property type="entry name" value="DUF6879"/>
</dbReference>
<reference evidence="2 3" key="1">
    <citation type="submission" date="2020-02" db="EMBL/GenBank/DDBJ databases">
        <title>Whole-genome analyses of novel actinobacteria.</title>
        <authorList>
            <person name="Sahin N."/>
            <person name="Tatar D."/>
        </authorList>
    </citation>
    <scope>NUCLEOTIDE SEQUENCE [LARGE SCALE GENOMIC DNA]</scope>
    <source>
        <strain evidence="2 3">SB3404</strain>
    </source>
</reference>
<dbReference type="AlphaFoldDB" id="A0A6G4WUV2"/>
<gene>
    <name evidence="2" type="ORF">G5C65_11950</name>
</gene>